<dbReference type="Pfam" id="PF20256">
    <property type="entry name" value="MoCoBD_2"/>
    <property type="match status" value="1"/>
</dbReference>
<dbReference type="EMBL" id="VSSQ01015761">
    <property type="protein sequence ID" value="MPM56447.1"/>
    <property type="molecule type" value="Genomic_DNA"/>
</dbReference>
<dbReference type="InterPro" id="IPR008274">
    <property type="entry name" value="AldOxase/xan_DH_MoCoBD1"/>
</dbReference>
<dbReference type="Pfam" id="PF02738">
    <property type="entry name" value="MoCoBD_1"/>
    <property type="match status" value="1"/>
</dbReference>
<organism evidence="3">
    <name type="scientific">bioreactor metagenome</name>
    <dbReference type="NCBI Taxonomy" id="1076179"/>
    <lineage>
        <taxon>unclassified sequences</taxon>
        <taxon>metagenomes</taxon>
        <taxon>ecological metagenomes</taxon>
    </lineage>
</organism>
<evidence type="ECO:0000313" key="3">
    <source>
        <dbReference type="EMBL" id="MPM56447.1"/>
    </source>
</evidence>
<name>A0A645ATP9_9ZZZZ</name>
<dbReference type="PANTHER" id="PTHR11908">
    <property type="entry name" value="XANTHINE DEHYDROGENASE"/>
    <property type="match status" value="1"/>
</dbReference>
<dbReference type="PANTHER" id="PTHR11908:SF157">
    <property type="entry name" value="XANTHINE DEHYDROGENASE SUBUNIT D-RELATED"/>
    <property type="match status" value="1"/>
</dbReference>
<dbReference type="GO" id="GO:0005506">
    <property type="term" value="F:iron ion binding"/>
    <property type="evidence" value="ECO:0007669"/>
    <property type="project" value="InterPro"/>
</dbReference>
<evidence type="ECO:0000259" key="1">
    <source>
        <dbReference type="Pfam" id="PF02738"/>
    </source>
</evidence>
<dbReference type="InterPro" id="IPR037165">
    <property type="entry name" value="AldOxase/xan_DH_Mopterin-bd_sf"/>
</dbReference>
<accession>A0A645ATP9</accession>
<gene>
    <name evidence="3" type="ORF">SDC9_103251</name>
</gene>
<protein>
    <submittedName>
        <fullName evidence="3">Uncharacterized protein</fullName>
    </submittedName>
</protein>
<dbReference type="Gene3D" id="3.30.365.10">
    <property type="entry name" value="Aldehyde oxidase/xanthine dehydrogenase, molybdopterin binding domain"/>
    <property type="match status" value="4"/>
</dbReference>
<evidence type="ECO:0000259" key="2">
    <source>
        <dbReference type="Pfam" id="PF20256"/>
    </source>
</evidence>
<dbReference type="SUPFAM" id="SSF56003">
    <property type="entry name" value="Molybdenum cofactor-binding domain"/>
    <property type="match status" value="1"/>
</dbReference>
<dbReference type="InterPro" id="IPR046867">
    <property type="entry name" value="AldOxase/xan_DH_MoCoBD2"/>
</dbReference>
<feature type="domain" description="Aldehyde oxidase/xanthine dehydrogenase second molybdopterin binding" evidence="2">
    <location>
        <begin position="219"/>
        <end position="491"/>
    </location>
</feature>
<feature type="domain" description="Aldehyde oxidase/xanthine dehydrogenase first molybdopterin binding" evidence="1">
    <location>
        <begin position="1"/>
        <end position="185"/>
    </location>
</feature>
<dbReference type="GO" id="GO:0016491">
    <property type="term" value="F:oxidoreductase activity"/>
    <property type="evidence" value="ECO:0007669"/>
    <property type="project" value="InterPro"/>
</dbReference>
<reference evidence="3" key="1">
    <citation type="submission" date="2019-08" db="EMBL/GenBank/DDBJ databases">
        <authorList>
            <person name="Kucharzyk K."/>
            <person name="Murdoch R.W."/>
            <person name="Higgins S."/>
            <person name="Loffler F."/>
        </authorList>
    </citation>
    <scope>NUCLEOTIDE SEQUENCE</scope>
</reference>
<comment type="caution">
    <text evidence="3">The sequence shown here is derived from an EMBL/GenBank/DDBJ whole genome shotgun (WGS) entry which is preliminary data.</text>
</comment>
<dbReference type="AlphaFoldDB" id="A0A645ATP9"/>
<dbReference type="InterPro" id="IPR016208">
    <property type="entry name" value="Ald_Oxase/xanthine_DH-like"/>
</dbReference>
<proteinExistence type="predicted"/>
<sequence>MTIYCCTQNPHYCRNEISRVLDLPMNRVRVIQTTTGGGFGGKLDVSVQAHIALLAQRTGLPVKMVRSRTESTLVSSKRHPFYIDAKTGATKDGKVLAFEAKMVSDTGAYASYGPSVASRAIMHFMGPYEIPNVRGECVLVYTNNPVAGAFRGFGAPQAAFCHEGQMNALARALKMDPIELRLLNAHKVGTITSTGQLLEDNVGFIETLEQARDKANEVMISKTKDTTVKKNGKGVGCMWYGIGNTGSANPGAAFLEVLPDATVNLMIGSADIGQGSSTAIAQIVAEELGLPYESIHVIAADTMVTPDGGATSASRQTFVSGNAAQQAAKQAKATIAEVAAKYLNVSQDELVFRNGRISNACDPKVGISYADLMKMAAAQGRIPVGAGTYNPRTIPIDPATKQGSPYEVYSYATAIAEVEVDTDTGIITLINAVSAHDVGTVINTAMAEGQIEGGVVMGQGFALMEKVEYKNGLITNPIYSKYLIPTSMDMPKIYPLLIETDCKTGPFGAKGIGEPSLIPIIPAIVDAVEDAIGIRFNDLPITPADVLRALRENKANKNEEDKK</sequence>